<organism evidence="1 2">
    <name type="scientific">Euplotes crassus</name>
    <dbReference type="NCBI Taxonomy" id="5936"/>
    <lineage>
        <taxon>Eukaryota</taxon>
        <taxon>Sar</taxon>
        <taxon>Alveolata</taxon>
        <taxon>Ciliophora</taxon>
        <taxon>Intramacronucleata</taxon>
        <taxon>Spirotrichea</taxon>
        <taxon>Hypotrichia</taxon>
        <taxon>Euplotida</taxon>
        <taxon>Euplotidae</taxon>
        <taxon>Moneuplotes</taxon>
    </lineage>
</organism>
<comment type="caution">
    <text evidence="1">The sequence shown here is derived from an EMBL/GenBank/DDBJ whole genome shotgun (WGS) entry which is preliminary data.</text>
</comment>
<protein>
    <submittedName>
        <fullName evidence="1">Uncharacterized protein</fullName>
    </submittedName>
</protein>
<gene>
    <name evidence="1" type="ORF">ECRASSUSDP1_LOCUS15125</name>
</gene>
<evidence type="ECO:0000313" key="1">
    <source>
        <dbReference type="EMBL" id="CAI2373777.1"/>
    </source>
</evidence>
<evidence type="ECO:0000313" key="2">
    <source>
        <dbReference type="Proteomes" id="UP001295684"/>
    </source>
</evidence>
<dbReference type="EMBL" id="CAMPGE010015136">
    <property type="protein sequence ID" value="CAI2373777.1"/>
    <property type="molecule type" value="Genomic_DNA"/>
</dbReference>
<dbReference type="AlphaFoldDB" id="A0AAD2CY35"/>
<name>A0AAD2CY35_EUPCR</name>
<keyword evidence="2" id="KW-1185">Reference proteome</keyword>
<sequence>MSVICYQYNCDYSSAAYCQAHKVPICTNCRYNQHYKCKTQLLIPEESLKYQIQKVYELLVTIEELFEDLCFGSDFPTAFQIIQDFKAELVEIISDTLKAIDEEDFLSFYRHQRAINTLMKNLDKDEIITKLCSHIFQQAVFKKLEFRKVEDCFLNQEILSQESSSDEQEFDSKVDWAEEGSILARGIQDLEFLRGKFFGYQKKIFKNDILELNLGSQKYTNFMKECLKQNLKFPRVQGFTIANITEESELLKQYTEKCLLKEPCKQVYIIEDEPVFYSKYCSSFQKLIHSSLEMLTLSNYILTEADFNSIKEIISNTPVRIELTDCLLICTEGKKLSTMKEDDRRKYKISCSFYSHENFPIFSKILSSD</sequence>
<dbReference type="Proteomes" id="UP001295684">
    <property type="component" value="Unassembled WGS sequence"/>
</dbReference>
<accession>A0AAD2CY35</accession>
<reference evidence="1" key="1">
    <citation type="submission" date="2023-07" db="EMBL/GenBank/DDBJ databases">
        <authorList>
            <consortium name="AG Swart"/>
            <person name="Singh M."/>
            <person name="Singh A."/>
            <person name="Seah K."/>
            <person name="Emmerich C."/>
        </authorList>
    </citation>
    <scope>NUCLEOTIDE SEQUENCE</scope>
    <source>
        <strain evidence="1">DP1</strain>
    </source>
</reference>
<proteinExistence type="predicted"/>